<dbReference type="AlphaFoldDB" id="A0A941E1F3"/>
<name>A0A941E1F3_9BURK</name>
<gene>
    <name evidence="1" type="ORF">KDM90_02530</name>
</gene>
<protein>
    <submittedName>
        <fullName evidence="1">Uncharacterized protein</fullName>
    </submittedName>
</protein>
<evidence type="ECO:0000313" key="2">
    <source>
        <dbReference type="Proteomes" id="UP000678545"/>
    </source>
</evidence>
<reference evidence="1" key="1">
    <citation type="submission" date="2021-04" db="EMBL/GenBank/DDBJ databases">
        <title>novel species isolated from subtropical streams in China.</title>
        <authorList>
            <person name="Lu H."/>
        </authorList>
    </citation>
    <scope>NUCLEOTIDE SEQUENCE</scope>
    <source>
        <strain evidence="1">FT137W</strain>
    </source>
</reference>
<proteinExistence type="predicted"/>
<keyword evidence="2" id="KW-1185">Reference proteome</keyword>
<sequence length="303" mass="33219">MTSAHFFCSSHNDASQLGILPGSVIFHGTSIDERGILALSMESTPEHEKILVTYDIEDMTLSVAGHTSNADECVKLLEKYVSARQIILEATTLGFAELFSLVRAFIRLNVKTFLIVYVEPQDYTRPKGEESFALSELISGYHPIPHAIVDLSSDEVEAGVFFLGYEPERIARALAEYQMIATKSVKVVFGVPAFQAGWELNAIIPHLPMLSEQSNFDVAYCSANDPASAYDCLERTRSSLSPGAKMFVAPIGTKPCGIATAVFTSLFPDEAGIIFDHPQKKKSRSSGVNIWHKYSIKIGESST</sequence>
<dbReference type="Proteomes" id="UP000678545">
    <property type="component" value="Unassembled WGS sequence"/>
</dbReference>
<evidence type="ECO:0000313" key="1">
    <source>
        <dbReference type="EMBL" id="MBR7798884.1"/>
    </source>
</evidence>
<organism evidence="1 2">
    <name type="scientific">Undibacterium fentianense</name>
    <dbReference type="NCBI Taxonomy" id="2828728"/>
    <lineage>
        <taxon>Bacteria</taxon>
        <taxon>Pseudomonadati</taxon>
        <taxon>Pseudomonadota</taxon>
        <taxon>Betaproteobacteria</taxon>
        <taxon>Burkholderiales</taxon>
        <taxon>Oxalobacteraceae</taxon>
        <taxon>Undibacterium</taxon>
    </lineage>
</organism>
<accession>A0A941E1F3</accession>
<dbReference type="EMBL" id="JAGSPJ010000001">
    <property type="protein sequence ID" value="MBR7798884.1"/>
    <property type="molecule type" value="Genomic_DNA"/>
</dbReference>
<dbReference type="RefSeq" id="WP_212674008.1">
    <property type="nucleotide sequence ID" value="NZ_JAGSPJ010000001.1"/>
</dbReference>
<comment type="caution">
    <text evidence="1">The sequence shown here is derived from an EMBL/GenBank/DDBJ whole genome shotgun (WGS) entry which is preliminary data.</text>
</comment>